<comment type="caution">
    <text evidence="1">The sequence shown here is derived from an EMBL/GenBank/DDBJ whole genome shotgun (WGS) entry which is preliminary data.</text>
</comment>
<dbReference type="RefSeq" id="WP_219317463.1">
    <property type="nucleotide sequence ID" value="NZ_JAHWYN010000008.1"/>
</dbReference>
<name>A0ABS6XWC4_9FLAO</name>
<proteinExistence type="predicted"/>
<reference evidence="1 2" key="1">
    <citation type="submission" date="2021-07" db="EMBL/GenBank/DDBJ databases">
        <title>Flavobacterium sp. nov. isolated from sediment on the Taihu Lake.</title>
        <authorList>
            <person name="Qu J.-H."/>
        </authorList>
    </citation>
    <scope>NUCLEOTIDE SEQUENCE [LARGE SCALE GENOMIC DNA]</scope>
    <source>
        <strain evidence="1 2">NAS39</strain>
    </source>
</reference>
<organism evidence="1 2">
    <name type="scientific">Flavobacterium taihuense</name>
    <dbReference type="NCBI Taxonomy" id="2857508"/>
    <lineage>
        <taxon>Bacteria</taxon>
        <taxon>Pseudomonadati</taxon>
        <taxon>Bacteroidota</taxon>
        <taxon>Flavobacteriia</taxon>
        <taxon>Flavobacteriales</taxon>
        <taxon>Flavobacteriaceae</taxon>
        <taxon>Flavobacterium</taxon>
    </lineage>
</organism>
<accession>A0ABS6XWC4</accession>
<gene>
    <name evidence="1" type="ORF">KZH69_10840</name>
</gene>
<dbReference type="Proteomes" id="UP000812031">
    <property type="component" value="Unassembled WGS sequence"/>
</dbReference>
<dbReference type="EMBL" id="JAHWYN010000008">
    <property type="protein sequence ID" value="MBW4360981.1"/>
    <property type="molecule type" value="Genomic_DNA"/>
</dbReference>
<evidence type="ECO:0000313" key="1">
    <source>
        <dbReference type="EMBL" id="MBW4360981.1"/>
    </source>
</evidence>
<keyword evidence="2" id="KW-1185">Reference proteome</keyword>
<protein>
    <submittedName>
        <fullName evidence="1">Uncharacterized protein</fullName>
    </submittedName>
</protein>
<evidence type="ECO:0000313" key="2">
    <source>
        <dbReference type="Proteomes" id="UP000812031"/>
    </source>
</evidence>
<sequence length="52" mass="5807">MNNSKTNKISAEIQIVGVNQFVFLSDTVLDLIFRQANKDKGKIPVKIKLEGC</sequence>